<gene>
    <name evidence="1" type="ORF">OXX778_LOCUS15550</name>
</gene>
<organism evidence="1 2">
    <name type="scientific">Brachionus calyciflorus</name>
    <dbReference type="NCBI Taxonomy" id="104777"/>
    <lineage>
        <taxon>Eukaryota</taxon>
        <taxon>Metazoa</taxon>
        <taxon>Spiralia</taxon>
        <taxon>Gnathifera</taxon>
        <taxon>Rotifera</taxon>
        <taxon>Eurotatoria</taxon>
        <taxon>Monogononta</taxon>
        <taxon>Pseudotrocha</taxon>
        <taxon>Ploima</taxon>
        <taxon>Brachionidae</taxon>
        <taxon>Brachionus</taxon>
    </lineage>
</organism>
<proteinExistence type="predicted"/>
<dbReference type="EMBL" id="CAJNOC010003460">
    <property type="protein sequence ID" value="CAF0983622.1"/>
    <property type="molecule type" value="Genomic_DNA"/>
</dbReference>
<keyword evidence="2" id="KW-1185">Reference proteome</keyword>
<feature type="non-terminal residue" evidence="1">
    <location>
        <position position="1"/>
    </location>
</feature>
<evidence type="ECO:0000313" key="1">
    <source>
        <dbReference type="EMBL" id="CAF0983622.1"/>
    </source>
</evidence>
<name>A0A814FJ98_9BILA</name>
<dbReference type="AlphaFoldDB" id="A0A814FJ98"/>
<reference evidence="1" key="1">
    <citation type="submission" date="2021-02" db="EMBL/GenBank/DDBJ databases">
        <authorList>
            <person name="Nowell W R."/>
        </authorList>
    </citation>
    <scope>NUCLEOTIDE SEQUENCE</scope>
    <source>
        <strain evidence="1">Ploen Becks lab</strain>
    </source>
</reference>
<accession>A0A814FJ98</accession>
<dbReference type="Proteomes" id="UP000663879">
    <property type="component" value="Unassembled WGS sequence"/>
</dbReference>
<dbReference type="OrthoDB" id="10564793at2759"/>
<sequence>MICGENFVDVDNRYFIVNSKNNASLKFENRLKTLQKHNFKTDYLKAYYRNTKLRKRLKFFYIKKSRFLTKYNDLFRSKSFESNLISPSTESNYYENFNYLDTIDAVSIDVSTRTYSTVSISNSSTQNILNISTINDTQTNVYLTNLTKNLKLFTNILLYLKINQCIFYINNKLSEILSRSNEDKCLKSPLKRNYLNQIILKPDMLNDELDKMVILNSKKNNLSNCTKLSLFESKLSAENANNQIIENYKLDEFNNFDKNSQDFLENILSHKMRCFSEPPNLNLQKFYDKNSPALKILFNNLIQNDQLMTTHSLGSLSIEDFLNIYKCNNLNLKRSFSSFRIKLEKDGIKKSPSFEKFLKNVVQGKKKSNSLCNFSVKKFEKQGSESVKDSNSNSSENLDDMMISLMNGRKKSSWPILKIEDSTKSSIAELEKTYENGEVNINEKNEGYIPDNVRNALEQAGINIEEIIKMTTQLQMSLNNDLEIINSNFNTQKFDKNNDLKEQITTTKTIFTSEEKIHLEKQLENLIDNIKNFDMSTMKEDDESNLKSGSELVSISNLRTLEIHQNLSAKISERVENKNIDVNDNLNTVRSNRKKSSSNNRYATVSNFTVPDSMEKEAKIPLSPSWNVDMNTNWTQDEFSKILPAKSVNQFKPIVNIHKRLSTTPVTDMNLISSNSTEQFSNIIDSDFAKEEPDAKFIKLNDVLSDENISTVDLTKSLPGRNKKKVSVTRSFSYNIGKIYSTRSGDGTNTKESKKSITSSDSFSKMIEFCKNKTSIFSDNTESSQINEKTLVEKKISSFNSDRVNTTIVAGRLNNAVSPNLDINQGKKNLIALLNSDTNKQDNISMIPQSKSANNIPNSLSSSSLTGLLLNNNFEIYPNSEDFHH</sequence>
<comment type="caution">
    <text evidence="1">The sequence shown here is derived from an EMBL/GenBank/DDBJ whole genome shotgun (WGS) entry which is preliminary data.</text>
</comment>
<evidence type="ECO:0000313" key="2">
    <source>
        <dbReference type="Proteomes" id="UP000663879"/>
    </source>
</evidence>
<protein>
    <submittedName>
        <fullName evidence="1">Uncharacterized protein</fullName>
    </submittedName>
</protein>